<name>A0A1Y1CI01_9BACT</name>
<dbReference type="PANTHER" id="PTHR37316:SF3">
    <property type="entry name" value="TEICHOIC ACID GLYCEROL-PHOSPHATE TRANSFERASE"/>
    <property type="match status" value="1"/>
</dbReference>
<keyword evidence="7" id="KW-1133">Transmembrane helix</keyword>
<comment type="subcellular location">
    <subcellularLocation>
        <location evidence="1">Cell membrane</location>
        <topology evidence="1">Peripheral membrane protein</topology>
    </subcellularLocation>
</comment>
<dbReference type="RefSeq" id="WP_096428886.1">
    <property type="nucleotide sequence ID" value="NZ_AP018042.1"/>
</dbReference>
<reference evidence="8 9" key="1">
    <citation type="journal article" date="2018" name="Mar. Genomics">
        <title>Complete genome sequence of Marinifilaceae bacterium strain SPP2, isolated from the Antarctic marine sediment.</title>
        <authorList>
            <person name="Watanabe M."/>
            <person name="Kojima H."/>
            <person name="Fukui M."/>
        </authorList>
    </citation>
    <scope>NUCLEOTIDE SEQUENCE [LARGE SCALE GENOMIC DNA]</scope>
    <source>
        <strain evidence="8 9">SPP2</strain>
    </source>
</reference>
<dbReference type="SUPFAM" id="SSF53756">
    <property type="entry name" value="UDP-Glycosyltransferase/glycogen phosphorylase"/>
    <property type="match status" value="1"/>
</dbReference>
<proteinExistence type="inferred from homology"/>
<sequence>MNLNKHSKPVIFLTTLLGWIFIVPITYLIPKKKNLMVLMGAKDGFFIDNVKFFFLYLSEKEENQEFYLLTANKETYETLKSEYSNILYYPSVKAYWIILRTKVFVVDNFSWMDNCRFQLFWRAKIVQIWHGIGFKKIQRNNKFFIQETSSIYRRFILNFVGKLPVYNALISTGEFFTEQFFKPAFISDHFIGTGYPRNDIIVNPTKYKNALINSDEKTIQKVIELRKKGIKSILYAPTFRDTGGDGISDGILHLQQLNEFALTNDFVFVFKLHPLPQYKSISNEFERIIWYDNVKDVYPLLPEIDGMVSDYSSIYMDYILLNRPVFFLLYDREKYETKDRELHTFFNDFIIGPVSKDQEKLERDLLYTFTKNDDFVEARTQIIRKSYLNTDDNSSQRIFNFIQEHYLRRHQ</sequence>
<evidence type="ECO:0000256" key="6">
    <source>
        <dbReference type="ARBA" id="ARBA00023136"/>
    </source>
</evidence>
<dbReference type="GO" id="GO:0047355">
    <property type="term" value="F:CDP-glycerol glycerophosphotransferase activity"/>
    <property type="evidence" value="ECO:0007669"/>
    <property type="project" value="InterPro"/>
</dbReference>
<evidence type="ECO:0000256" key="3">
    <source>
        <dbReference type="ARBA" id="ARBA00022475"/>
    </source>
</evidence>
<dbReference type="Proteomes" id="UP000218267">
    <property type="component" value="Chromosome"/>
</dbReference>
<dbReference type="InterPro" id="IPR007554">
    <property type="entry name" value="Glycerophosphate_synth"/>
</dbReference>
<keyword evidence="9" id="KW-1185">Reference proteome</keyword>
<dbReference type="Gene3D" id="3.40.50.12580">
    <property type="match status" value="1"/>
</dbReference>
<dbReference type="PANTHER" id="PTHR37316">
    <property type="entry name" value="TEICHOIC ACID GLYCEROL-PHOSPHATE PRIMASE"/>
    <property type="match status" value="1"/>
</dbReference>
<dbReference type="EMBL" id="AP018042">
    <property type="protein sequence ID" value="BAX80009.1"/>
    <property type="molecule type" value="Genomic_DNA"/>
</dbReference>
<gene>
    <name evidence="8" type="ORF">ALGA_1634</name>
</gene>
<evidence type="ECO:0000256" key="5">
    <source>
        <dbReference type="ARBA" id="ARBA00022944"/>
    </source>
</evidence>
<protein>
    <submittedName>
        <fullName evidence="8">Uncharacterized protein</fullName>
    </submittedName>
</protein>
<evidence type="ECO:0000313" key="8">
    <source>
        <dbReference type="EMBL" id="BAX80009.1"/>
    </source>
</evidence>
<dbReference type="GO" id="GO:0005886">
    <property type="term" value="C:plasma membrane"/>
    <property type="evidence" value="ECO:0007669"/>
    <property type="project" value="UniProtKB-SubCell"/>
</dbReference>
<dbReference type="InterPro" id="IPR051612">
    <property type="entry name" value="Teichoic_Acid_Biosynth"/>
</dbReference>
<keyword evidence="5" id="KW-0777">Teichoic acid biosynthesis</keyword>
<evidence type="ECO:0000313" key="9">
    <source>
        <dbReference type="Proteomes" id="UP000218267"/>
    </source>
</evidence>
<reference evidence="9" key="2">
    <citation type="journal article" date="2020" name="Antonie Van Leeuwenhoek">
        <title>Labilibaculum antarcticum sp. nov., a novel facultative anaerobic, psychrotorelant bacterium isolated from marine sediment of Antarctica.</title>
        <authorList>
            <person name="Watanabe M."/>
            <person name="Kojima H."/>
            <person name="Fukui M."/>
        </authorList>
    </citation>
    <scope>NUCLEOTIDE SEQUENCE [LARGE SCALE GENOMIC DNA]</scope>
    <source>
        <strain evidence="9">SPP2</strain>
    </source>
</reference>
<accession>A0A1Y1CI01</accession>
<dbReference type="AlphaFoldDB" id="A0A1Y1CI01"/>
<organism evidence="8 9">
    <name type="scientific">Labilibaculum antarcticum</name>
    <dbReference type="NCBI Taxonomy" id="1717717"/>
    <lineage>
        <taxon>Bacteria</taxon>
        <taxon>Pseudomonadati</taxon>
        <taxon>Bacteroidota</taxon>
        <taxon>Bacteroidia</taxon>
        <taxon>Marinilabiliales</taxon>
        <taxon>Marinifilaceae</taxon>
        <taxon>Labilibaculum</taxon>
    </lineage>
</organism>
<keyword evidence="4" id="KW-0808">Transferase</keyword>
<keyword evidence="3" id="KW-1003">Cell membrane</keyword>
<dbReference type="InterPro" id="IPR043148">
    <property type="entry name" value="TagF_C"/>
</dbReference>
<feature type="transmembrane region" description="Helical" evidence="7">
    <location>
        <begin position="12"/>
        <end position="29"/>
    </location>
</feature>
<keyword evidence="6 7" id="KW-0472">Membrane</keyword>
<evidence type="ECO:0000256" key="2">
    <source>
        <dbReference type="ARBA" id="ARBA00010488"/>
    </source>
</evidence>
<comment type="similarity">
    <text evidence="2">Belongs to the CDP-glycerol glycerophosphotransferase family.</text>
</comment>
<dbReference type="KEGG" id="mbas:ALGA_1634"/>
<dbReference type="GO" id="GO:0019350">
    <property type="term" value="P:teichoic acid biosynthetic process"/>
    <property type="evidence" value="ECO:0007669"/>
    <property type="project" value="UniProtKB-KW"/>
</dbReference>
<evidence type="ECO:0000256" key="1">
    <source>
        <dbReference type="ARBA" id="ARBA00004202"/>
    </source>
</evidence>
<evidence type="ECO:0000256" key="7">
    <source>
        <dbReference type="SAM" id="Phobius"/>
    </source>
</evidence>
<dbReference type="Gene3D" id="3.40.50.11820">
    <property type="match status" value="1"/>
</dbReference>
<keyword evidence="7" id="KW-0812">Transmembrane</keyword>
<evidence type="ECO:0000256" key="4">
    <source>
        <dbReference type="ARBA" id="ARBA00022679"/>
    </source>
</evidence>
<dbReference type="InterPro" id="IPR043149">
    <property type="entry name" value="TagF_N"/>
</dbReference>
<dbReference type="Pfam" id="PF04464">
    <property type="entry name" value="Glyphos_transf"/>
    <property type="match status" value="1"/>
</dbReference>
<dbReference type="OrthoDB" id="9811865at2"/>